<feature type="domain" description="DUF7373" evidence="1">
    <location>
        <begin position="72"/>
        <end position="277"/>
    </location>
</feature>
<proteinExistence type="predicted"/>
<evidence type="ECO:0000259" key="2">
    <source>
        <dbReference type="Pfam" id="PF24092"/>
    </source>
</evidence>
<comment type="caution">
    <text evidence="3">The sequence shown here is derived from an EMBL/GenBank/DDBJ whole genome shotgun (WGS) entry which is preliminary data.</text>
</comment>
<evidence type="ECO:0008006" key="5">
    <source>
        <dbReference type="Google" id="ProtNLM"/>
    </source>
</evidence>
<evidence type="ECO:0000313" key="3">
    <source>
        <dbReference type="EMBL" id="VBA32292.1"/>
    </source>
</evidence>
<dbReference type="EMBL" id="UPHM01000152">
    <property type="protein sequence ID" value="VBA32292.1"/>
    <property type="molecule type" value="Genomic_DNA"/>
</dbReference>
<dbReference type="InterPro" id="IPR055797">
    <property type="entry name" value="DUF7373"/>
</dbReference>
<name>A0ABY6RS64_9MYCO</name>
<evidence type="ECO:0000259" key="1">
    <source>
        <dbReference type="Pfam" id="PF24088"/>
    </source>
</evidence>
<dbReference type="PROSITE" id="PS51257">
    <property type="entry name" value="PROKAR_LIPOPROTEIN"/>
    <property type="match status" value="1"/>
</dbReference>
<dbReference type="Pfam" id="PF24092">
    <property type="entry name" value="DUF7373_C"/>
    <property type="match status" value="1"/>
</dbReference>
<dbReference type="InterPro" id="IPR056463">
    <property type="entry name" value="DUF7373_C"/>
</dbReference>
<sequence>MTTARSVRSAVAASPALLIAILGAVIALVGGCSTVVSGSAVKSGGPAPASANVALLDPGNYPSRPRPALDVVADDAAGRRVEAQRMADMVAGPWQVDGTLISPLNVEIAPTTALAEPGRLSALVRGESIAAIAAAHHFVAGFVSGRLTPPPPRGQAPADKPKVLDNGVFRFPSPQEAADAAAAMAAADAATVRPGNIWATRLPIPGSPATVAYVAPLSGGFEASAFTAHGPYVFFQFAGTKDSAGATGELIAKTLDLQGPMADHFQATPVDKLAALPADPTGLLARTVPATDPSVNQGAVYPPHGSLHFRSDPVATEAMYSDAGIVHVAADRTTVYQAVDIPGAQRAADWLVRMDVPFLGYHSALGINGLPSARCFDRGSSEGTELGAVRFLCIATANLYAFKVTAAQEVEAHQIIAAQYLLLTAP</sequence>
<dbReference type="Pfam" id="PF24088">
    <property type="entry name" value="DUF7373"/>
    <property type="match status" value="1"/>
</dbReference>
<protein>
    <recommendedName>
        <fullName evidence="5">Lipoprotein LpqN</fullName>
    </recommendedName>
</protein>
<dbReference type="RefSeq" id="WP_122526591.1">
    <property type="nucleotide sequence ID" value="NZ_UPHM01000152.1"/>
</dbReference>
<keyword evidence="4" id="KW-1185">Reference proteome</keyword>
<feature type="domain" description="DUF7373" evidence="2">
    <location>
        <begin position="283"/>
        <end position="423"/>
    </location>
</feature>
<organism evidence="3 4">
    <name type="scientific">Mycobacterium persicum</name>
    <dbReference type="NCBI Taxonomy" id="1487726"/>
    <lineage>
        <taxon>Bacteria</taxon>
        <taxon>Bacillati</taxon>
        <taxon>Actinomycetota</taxon>
        <taxon>Actinomycetes</taxon>
        <taxon>Mycobacteriales</taxon>
        <taxon>Mycobacteriaceae</taxon>
        <taxon>Mycobacterium</taxon>
    </lineage>
</organism>
<gene>
    <name evidence="3" type="ORF">LAUMK4_05715</name>
</gene>
<evidence type="ECO:0000313" key="4">
    <source>
        <dbReference type="Proteomes" id="UP000271464"/>
    </source>
</evidence>
<reference evidence="3 4" key="1">
    <citation type="submission" date="2018-09" db="EMBL/GenBank/DDBJ databases">
        <authorList>
            <person name="Tagini F."/>
        </authorList>
    </citation>
    <scope>NUCLEOTIDE SEQUENCE [LARGE SCALE GENOMIC DNA]</scope>
    <source>
        <strain evidence="3 4">MK4</strain>
    </source>
</reference>
<accession>A0ABY6RS64</accession>
<dbReference type="Proteomes" id="UP000271464">
    <property type="component" value="Unassembled WGS sequence"/>
</dbReference>